<keyword evidence="1" id="KW-1133">Transmembrane helix</keyword>
<reference evidence="3" key="1">
    <citation type="submission" date="2016-10" db="EMBL/GenBank/DDBJ databases">
        <authorList>
            <person name="Varghese N."/>
            <person name="Submissions S."/>
        </authorList>
    </citation>
    <scope>NUCLEOTIDE SEQUENCE [LARGE SCALE GENOMIC DNA]</scope>
    <source>
        <strain evidence="3">IBRC-M10078</strain>
    </source>
</reference>
<feature type="transmembrane region" description="Helical" evidence="1">
    <location>
        <begin position="33"/>
        <end position="56"/>
    </location>
</feature>
<evidence type="ECO:0000256" key="1">
    <source>
        <dbReference type="SAM" id="Phobius"/>
    </source>
</evidence>
<name>A0A1H0PBJ2_9BACI</name>
<dbReference type="OrthoDB" id="2451415at2"/>
<dbReference type="Proteomes" id="UP000199159">
    <property type="component" value="Unassembled WGS sequence"/>
</dbReference>
<dbReference type="EMBL" id="FNJU01000001">
    <property type="protein sequence ID" value="SDP02462.1"/>
    <property type="molecule type" value="Genomic_DNA"/>
</dbReference>
<dbReference type="Pfam" id="PF17370">
    <property type="entry name" value="DUF5392"/>
    <property type="match status" value="1"/>
</dbReference>
<gene>
    <name evidence="2" type="ORF">SAMN05216565_101246</name>
</gene>
<accession>A0A1H0PBJ2</accession>
<proteinExistence type="predicted"/>
<organism evidence="2 3">
    <name type="scientific">Litchfieldia salsa</name>
    <dbReference type="NCBI Taxonomy" id="930152"/>
    <lineage>
        <taxon>Bacteria</taxon>
        <taxon>Bacillati</taxon>
        <taxon>Bacillota</taxon>
        <taxon>Bacilli</taxon>
        <taxon>Bacillales</taxon>
        <taxon>Bacillaceae</taxon>
        <taxon>Litchfieldia</taxon>
    </lineage>
</organism>
<dbReference type="AlphaFoldDB" id="A0A1H0PBJ2"/>
<dbReference type="STRING" id="930152.SAMN05216565_101246"/>
<keyword evidence="1" id="KW-0472">Membrane</keyword>
<keyword evidence="1" id="KW-0812">Transmembrane</keyword>
<evidence type="ECO:0000313" key="3">
    <source>
        <dbReference type="Proteomes" id="UP000199159"/>
    </source>
</evidence>
<sequence>MKTFMSDNVPDYAQEELEQIKQCVSPLMKKSSVYMFISMFLLMISLTNLYFLVFYAPSSDQTLFMIFALAVFGAFGMALVKETRFFNIEIKRIANQYINERINRSDYLTDGRKKEYIRWVDEQPFIALNTFIDFLNEEENKKKRFLNQ</sequence>
<keyword evidence="3" id="KW-1185">Reference proteome</keyword>
<protein>
    <submittedName>
        <fullName evidence="2">Uncharacterized protein</fullName>
    </submittedName>
</protein>
<feature type="transmembrane region" description="Helical" evidence="1">
    <location>
        <begin position="62"/>
        <end position="80"/>
    </location>
</feature>
<dbReference type="RefSeq" id="WP_090849311.1">
    <property type="nucleotide sequence ID" value="NZ_FNJU01000001.1"/>
</dbReference>
<dbReference type="InterPro" id="IPR020205">
    <property type="entry name" value="Uncharacterised_YwnF_TM"/>
</dbReference>
<evidence type="ECO:0000313" key="2">
    <source>
        <dbReference type="EMBL" id="SDP02462.1"/>
    </source>
</evidence>